<dbReference type="AlphaFoldDB" id="A0A5R9KC80"/>
<dbReference type="OrthoDB" id="1493480at2"/>
<feature type="coiled-coil region" evidence="3">
    <location>
        <begin position="52"/>
        <end position="112"/>
    </location>
</feature>
<name>A0A5R9KC80_9BACT</name>
<evidence type="ECO:0000256" key="1">
    <source>
        <dbReference type="ARBA" id="ARBA00009091"/>
    </source>
</evidence>
<feature type="chain" id="PRO_5024339643" evidence="4">
    <location>
        <begin position="25"/>
        <end position="193"/>
    </location>
</feature>
<proteinExistence type="inferred from homology"/>
<comment type="similarity">
    <text evidence="1">Belongs to the Skp family.</text>
</comment>
<gene>
    <name evidence="5" type="ORF">FEM55_16875</name>
</gene>
<dbReference type="SMART" id="SM00935">
    <property type="entry name" value="OmpH"/>
    <property type="match status" value="1"/>
</dbReference>
<reference evidence="5 6" key="1">
    <citation type="submission" date="2019-05" db="EMBL/GenBank/DDBJ databases">
        <authorList>
            <person name="Qu J.-H."/>
        </authorList>
    </citation>
    <scope>NUCLEOTIDE SEQUENCE [LARGE SCALE GENOMIC DNA]</scope>
    <source>
        <strain evidence="5 6">Z12</strain>
    </source>
</reference>
<dbReference type="EMBL" id="VCEI01000025">
    <property type="protein sequence ID" value="TLU92395.1"/>
    <property type="molecule type" value="Genomic_DNA"/>
</dbReference>
<dbReference type="GO" id="GO:0050821">
    <property type="term" value="P:protein stabilization"/>
    <property type="evidence" value="ECO:0007669"/>
    <property type="project" value="TreeGrafter"/>
</dbReference>
<dbReference type="GO" id="GO:0051082">
    <property type="term" value="F:unfolded protein binding"/>
    <property type="evidence" value="ECO:0007669"/>
    <property type="project" value="InterPro"/>
</dbReference>
<dbReference type="SUPFAM" id="SSF111384">
    <property type="entry name" value="OmpH-like"/>
    <property type="match status" value="1"/>
</dbReference>
<evidence type="ECO:0000256" key="2">
    <source>
        <dbReference type="ARBA" id="ARBA00022729"/>
    </source>
</evidence>
<dbReference type="InterPro" id="IPR005632">
    <property type="entry name" value="Chaperone_Skp"/>
</dbReference>
<dbReference type="Gene3D" id="3.30.910.20">
    <property type="entry name" value="Skp domain"/>
    <property type="match status" value="1"/>
</dbReference>
<dbReference type="RefSeq" id="WP_138282503.1">
    <property type="nucleotide sequence ID" value="NZ_BMGE01000003.1"/>
</dbReference>
<evidence type="ECO:0000313" key="6">
    <source>
        <dbReference type="Proteomes" id="UP000309788"/>
    </source>
</evidence>
<keyword evidence="6" id="KW-1185">Reference proteome</keyword>
<keyword evidence="2 4" id="KW-0732">Signal</keyword>
<dbReference type="InterPro" id="IPR024930">
    <property type="entry name" value="Skp_dom_sf"/>
</dbReference>
<evidence type="ECO:0000256" key="3">
    <source>
        <dbReference type="SAM" id="Coils"/>
    </source>
</evidence>
<sequence>MKNRTLFHFIFAALFMNAAVHAQANLPTGPFRIGYTNVDVVLSRLPESKVMQSELEVNKAQLEKAINETVKEFQEKLAAYQKDGAQMSDVIRADKEKELESLQARVQESRASAEQSLHHKQQQLIEPIFKKINAAIQEVGKENGFVYIFNMDAGQGTIPFILFTASEENNVTGLILKKLGVDPDKTDTAAAKE</sequence>
<organism evidence="5 6">
    <name type="scientific">Dyadobacter sediminis</name>
    <dbReference type="NCBI Taxonomy" id="1493691"/>
    <lineage>
        <taxon>Bacteria</taxon>
        <taxon>Pseudomonadati</taxon>
        <taxon>Bacteroidota</taxon>
        <taxon>Cytophagia</taxon>
        <taxon>Cytophagales</taxon>
        <taxon>Spirosomataceae</taxon>
        <taxon>Dyadobacter</taxon>
    </lineage>
</organism>
<dbReference type="PANTHER" id="PTHR35089:SF1">
    <property type="entry name" value="CHAPERONE PROTEIN SKP"/>
    <property type="match status" value="1"/>
</dbReference>
<dbReference type="Pfam" id="PF03938">
    <property type="entry name" value="OmpH"/>
    <property type="match status" value="1"/>
</dbReference>
<feature type="signal peptide" evidence="4">
    <location>
        <begin position="1"/>
        <end position="24"/>
    </location>
</feature>
<dbReference type="Proteomes" id="UP000309788">
    <property type="component" value="Unassembled WGS sequence"/>
</dbReference>
<comment type="caution">
    <text evidence="5">The sequence shown here is derived from an EMBL/GenBank/DDBJ whole genome shotgun (WGS) entry which is preliminary data.</text>
</comment>
<protein>
    <submittedName>
        <fullName evidence="5">OmpH family outer membrane protein</fullName>
    </submittedName>
</protein>
<accession>A0A5R9KC80</accession>
<keyword evidence="3" id="KW-0175">Coiled coil</keyword>
<dbReference type="PANTHER" id="PTHR35089">
    <property type="entry name" value="CHAPERONE PROTEIN SKP"/>
    <property type="match status" value="1"/>
</dbReference>
<evidence type="ECO:0000313" key="5">
    <source>
        <dbReference type="EMBL" id="TLU92395.1"/>
    </source>
</evidence>
<evidence type="ECO:0000256" key="4">
    <source>
        <dbReference type="SAM" id="SignalP"/>
    </source>
</evidence>
<dbReference type="GO" id="GO:0005829">
    <property type="term" value="C:cytosol"/>
    <property type="evidence" value="ECO:0007669"/>
    <property type="project" value="TreeGrafter"/>
</dbReference>